<feature type="region of interest" description="Disordered" evidence="1">
    <location>
        <begin position="1"/>
        <end position="68"/>
    </location>
</feature>
<sequence>MPSETEGNKGQGKGHSESLITTRKWTPIATQRSRKPEKSASIQGTLESKGTSQKTEKAGSEPEYKEQDTLDTVLDGNTLRENTPTLPFTFQCHRNLKPEDCKDIDQVLQLHKLLKDLLQWSMDKKRFNLESHWEELEESCQRISLKEIPFKDLMAPEHQWPRVTIMHNPRWFLGEDKDTKGKQDLFHPQAERVRPNSPEAVGVGEISTQEPEIVVNTSRISSPTNRNITPTHNKHDVVKPENNSRSDQLWLQMSRFAVQTHEKFDELKRSNESLKELTNLHGATVKAIEESCAKL</sequence>
<reference evidence="2" key="1">
    <citation type="submission" date="2021-03" db="EMBL/GenBank/DDBJ databases">
        <title>Draft genome sequence of rust myrtle Austropuccinia psidii MF-1, a brazilian biotype.</title>
        <authorList>
            <person name="Quecine M.C."/>
            <person name="Pachon D.M.R."/>
            <person name="Bonatelli M.L."/>
            <person name="Correr F.H."/>
            <person name="Franceschini L.M."/>
            <person name="Leite T.F."/>
            <person name="Margarido G.R.A."/>
            <person name="Almeida C.A."/>
            <person name="Ferrarezi J.A."/>
            <person name="Labate C.A."/>
        </authorList>
    </citation>
    <scope>NUCLEOTIDE SEQUENCE</scope>
    <source>
        <strain evidence="2">MF-1</strain>
    </source>
</reference>
<comment type="caution">
    <text evidence="2">The sequence shown here is derived from an EMBL/GenBank/DDBJ whole genome shotgun (WGS) entry which is preliminary data.</text>
</comment>
<gene>
    <name evidence="2" type="ORF">O181_004776</name>
</gene>
<feature type="compositionally biased region" description="Polar residues" evidence="1">
    <location>
        <begin position="221"/>
        <end position="231"/>
    </location>
</feature>
<accession>A0A9Q3BG64</accession>
<feature type="compositionally biased region" description="Polar residues" evidence="1">
    <location>
        <begin position="18"/>
        <end position="31"/>
    </location>
</feature>
<evidence type="ECO:0000256" key="1">
    <source>
        <dbReference type="SAM" id="MobiDB-lite"/>
    </source>
</evidence>
<evidence type="ECO:0000313" key="3">
    <source>
        <dbReference type="Proteomes" id="UP000765509"/>
    </source>
</evidence>
<dbReference type="EMBL" id="AVOT02000943">
    <property type="protein sequence ID" value="MBW0465061.1"/>
    <property type="molecule type" value="Genomic_DNA"/>
</dbReference>
<dbReference type="Proteomes" id="UP000765509">
    <property type="component" value="Unassembled WGS sequence"/>
</dbReference>
<feature type="compositionally biased region" description="Polar residues" evidence="1">
    <location>
        <begin position="40"/>
        <end position="53"/>
    </location>
</feature>
<feature type="region of interest" description="Disordered" evidence="1">
    <location>
        <begin position="221"/>
        <end position="244"/>
    </location>
</feature>
<feature type="compositionally biased region" description="Basic and acidic residues" evidence="1">
    <location>
        <begin position="233"/>
        <end position="244"/>
    </location>
</feature>
<keyword evidence="3" id="KW-1185">Reference proteome</keyword>
<dbReference type="AlphaFoldDB" id="A0A9Q3BG64"/>
<evidence type="ECO:0000313" key="2">
    <source>
        <dbReference type="EMBL" id="MBW0465061.1"/>
    </source>
</evidence>
<proteinExistence type="predicted"/>
<name>A0A9Q3BG64_9BASI</name>
<protein>
    <submittedName>
        <fullName evidence="2">Uncharacterized protein</fullName>
    </submittedName>
</protein>
<organism evidence="2 3">
    <name type="scientific">Austropuccinia psidii MF-1</name>
    <dbReference type="NCBI Taxonomy" id="1389203"/>
    <lineage>
        <taxon>Eukaryota</taxon>
        <taxon>Fungi</taxon>
        <taxon>Dikarya</taxon>
        <taxon>Basidiomycota</taxon>
        <taxon>Pucciniomycotina</taxon>
        <taxon>Pucciniomycetes</taxon>
        <taxon>Pucciniales</taxon>
        <taxon>Sphaerophragmiaceae</taxon>
        <taxon>Austropuccinia</taxon>
    </lineage>
</organism>
<feature type="compositionally biased region" description="Basic and acidic residues" evidence="1">
    <location>
        <begin position="54"/>
        <end position="68"/>
    </location>
</feature>